<keyword evidence="3" id="KW-1185">Reference proteome</keyword>
<dbReference type="InterPro" id="IPR036928">
    <property type="entry name" value="AS_sf"/>
</dbReference>
<dbReference type="InterPro" id="IPR000120">
    <property type="entry name" value="Amidase"/>
</dbReference>
<evidence type="ECO:0000259" key="1">
    <source>
        <dbReference type="Pfam" id="PF01425"/>
    </source>
</evidence>
<proteinExistence type="predicted"/>
<accession>A0A7I8C3H9</accession>
<dbReference type="PANTHER" id="PTHR11895">
    <property type="entry name" value="TRANSAMIDASE"/>
    <property type="match status" value="1"/>
</dbReference>
<dbReference type="PROSITE" id="PS00571">
    <property type="entry name" value="AMIDASES"/>
    <property type="match status" value="1"/>
</dbReference>
<dbReference type="SUPFAM" id="SSF75304">
    <property type="entry name" value="Amidase signature (AS) enzymes"/>
    <property type="match status" value="1"/>
</dbReference>
<dbReference type="Proteomes" id="UP000510888">
    <property type="component" value="Plasmid PPGU16_p1"/>
</dbReference>
<evidence type="ECO:0000313" key="2">
    <source>
        <dbReference type="EMBL" id="BCF94600.1"/>
    </source>
</evidence>
<name>A0A7I8C3H9_9BURK</name>
<feature type="domain" description="Amidase" evidence="1">
    <location>
        <begin position="42"/>
        <end position="432"/>
    </location>
</feature>
<gene>
    <name evidence="2" type="ORF">PPGU16_76670</name>
</gene>
<evidence type="ECO:0000313" key="3">
    <source>
        <dbReference type="Proteomes" id="UP000510888"/>
    </source>
</evidence>
<dbReference type="PANTHER" id="PTHR11895:SF176">
    <property type="entry name" value="AMIDASE AMID-RELATED"/>
    <property type="match status" value="1"/>
</dbReference>
<dbReference type="InterPro" id="IPR020556">
    <property type="entry name" value="Amidase_CS"/>
</dbReference>
<dbReference type="RefSeq" id="WP_180726073.1">
    <property type="nucleotide sequence ID" value="NZ_AP023176.1"/>
</dbReference>
<dbReference type="InterPro" id="IPR023631">
    <property type="entry name" value="Amidase_dom"/>
</dbReference>
<reference evidence="2 3" key="1">
    <citation type="journal article" date="2020" name="Genes (Basel)">
        <title>Genomic Comparison of Insect Gut Symbionts from Divergent Burkholderia Subclades.</title>
        <authorList>
            <person name="Takeshita K."/>
            <person name="Kikuchi Y."/>
        </authorList>
    </citation>
    <scope>NUCLEOTIDE SEQUENCE [LARGE SCALE GENOMIC DNA]</scope>
    <source>
        <strain evidence="2 3">PGU16</strain>
        <plasmid evidence="2 3">PPGU16_p1</plasmid>
    </source>
</reference>
<dbReference type="GO" id="GO:0003824">
    <property type="term" value="F:catalytic activity"/>
    <property type="evidence" value="ECO:0007669"/>
    <property type="project" value="InterPro"/>
</dbReference>
<dbReference type="KEGG" id="plad:PPGU16_76670"/>
<keyword evidence="2" id="KW-0614">Plasmid</keyword>
<dbReference type="EMBL" id="AP023176">
    <property type="protein sequence ID" value="BCF94600.1"/>
    <property type="molecule type" value="Genomic_DNA"/>
</dbReference>
<dbReference type="AlphaFoldDB" id="A0A7I8C3H9"/>
<sequence>MRTLRDSGKALASRSLSASELLDASLAAIDADLARGGSTYTHIDRLAAREAASSSDAFRQRGYVPSALAGVPVSVKDLFDIKGQVTTAGSRILRDAAPAVRDAAAVARLREAGAVFVGRTNMSEFAFSGLGLNPHYGTPLNPAHAKRLAGGSSSGAAVSVALGHVAAALGTDTGGSVRIPAAFCGLVGFKPTARRVPLDGTVPLSTSFDSIGPIARSVDCCALIDGIVSGQALDTAPRALAGLRLGVTSDYVADDLDETVSTAFNRAIGMLRRAGASVERFAFPELHEVAGRYPLAGITAAQAWAWHREHVARDADAYDPRVLKRLRAGEGRSAADYIDLLAARERFVRDTRARLARFDAWLMPTVAIVPPAIASVESDDEAFSSTNAKVLRNPAVVNFMDGCALTLPCHREGELPVGLSICGPALADASVLAIARSVEVLLRHGETVVTASSQV</sequence>
<geneLocation type="plasmid" evidence="2 3">
    <name>PPGU16_p1</name>
</geneLocation>
<dbReference type="Pfam" id="PF01425">
    <property type="entry name" value="Amidase"/>
    <property type="match status" value="1"/>
</dbReference>
<protein>
    <submittedName>
        <fullName evidence="2">Amidase</fullName>
    </submittedName>
</protein>
<dbReference type="Gene3D" id="3.90.1300.10">
    <property type="entry name" value="Amidase signature (AS) domain"/>
    <property type="match status" value="1"/>
</dbReference>
<dbReference type="NCBIfam" id="NF005460">
    <property type="entry name" value="PRK07056.1"/>
    <property type="match status" value="1"/>
</dbReference>
<organism evidence="2 3">
    <name type="scientific">Paraburkholderia largidicola</name>
    <dbReference type="NCBI Taxonomy" id="3014751"/>
    <lineage>
        <taxon>Bacteria</taxon>
        <taxon>Pseudomonadati</taxon>
        <taxon>Pseudomonadota</taxon>
        <taxon>Betaproteobacteria</taxon>
        <taxon>Burkholderiales</taxon>
        <taxon>Burkholderiaceae</taxon>
        <taxon>Paraburkholderia</taxon>
    </lineage>
</organism>